<accession>A0A7I8LFE6</accession>
<dbReference type="OrthoDB" id="21463at2759"/>
<keyword evidence="2" id="KW-0694">RNA-binding</keyword>
<evidence type="ECO:0000313" key="8">
    <source>
        <dbReference type="Proteomes" id="UP000663760"/>
    </source>
</evidence>
<dbReference type="SUPFAM" id="SSF46911">
    <property type="entry name" value="Ribosomal protein S18"/>
    <property type="match status" value="1"/>
</dbReference>
<evidence type="ECO:0000256" key="5">
    <source>
        <dbReference type="ARBA" id="ARBA00035266"/>
    </source>
</evidence>
<dbReference type="Proteomes" id="UP000663760">
    <property type="component" value="Chromosome 15"/>
</dbReference>
<dbReference type="GO" id="GO:0006412">
    <property type="term" value="P:translation"/>
    <property type="evidence" value="ECO:0007669"/>
    <property type="project" value="InterPro"/>
</dbReference>
<reference evidence="7" key="1">
    <citation type="submission" date="2020-02" db="EMBL/GenBank/DDBJ databases">
        <authorList>
            <person name="Scholz U."/>
            <person name="Mascher M."/>
            <person name="Fiebig A."/>
        </authorList>
    </citation>
    <scope>NUCLEOTIDE SEQUENCE</scope>
</reference>
<evidence type="ECO:0000256" key="6">
    <source>
        <dbReference type="RuleBase" id="RU003910"/>
    </source>
</evidence>
<dbReference type="NCBIfam" id="TIGR00165">
    <property type="entry name" value="S18"/>
    <property type="match status" value="1"/>
</dbReference>
<dbReference type="Gene3D" id="4.10.640.10">
    <property type="entry name" value="Ribosomal protein S18"/>
    <property type="match status" value="1"/>
</dbReference>
<protein>
    <recommendedName>
        <fullName evidence="5">Small ribosomal subunit protein bS18c</fullName>
    </recommendedName>
</protein>
<dbReference type="PANTHER" id="PTHR13479:SF65">
    <property type="entry name" value="F10K1.8 PROTEIN"/>
    <property type="match status" value="1"/>
</dbReference>
<evidence type="ECO:0000256" key="2">
    <source>
        <dbReference type="ARBA" id="ARBA00022884"/>
    </source>
</evidence>
<dbReference type="GO" id="GO:0005763">
    <property type="term" value="C:mitochondrial small ribosomal subunit"/>
    <property type="evidence" value="ECO:0007669"/>
    <property type="project" value="TreeGrafter"/>
</dbReference>
<evidence type="ECO:0000256" key="1">
    <source>
        <dbReference type="ARBA" id="ARBA00022730"/>
    </source>
</evidence>
<sequence length="270" mass="30251">MKLLNAIQSGKVLSSRAHLCGSIRSIFTDKNPGAGADDGRAANSSESADDFERRIFGGVLDNDSKNVSFFDKLDRLGKARGRSGVGLREVGGLGGQFNDSIGEGFDTLSDGMDMKLKKAATTFVFTEEVKEDDYSFRPDVKFRPGMTYTLRDLDLTKPAAQKPFRRPEFETTTKEVLRKADFRNVRFLANFLTEAGLIIKRSKTRISAKAQRRVTREIKTARALGLLPFTTMGTKQFQFGKSMEDVDEDIDYESFYSQPVNDFFVDKKKV</sequence>
<dbReference type="InterPro" id="IPR001648">
    <property type="entry name" value="Ribosomal_bS18"/>
</dbReference>
<organism evidence="7 8">
    <name type="scientific">Spirodela intermedia</name>
    <name type="common">Intermediate duckweed</name>
    <dbReference type="NCBI Taxonomy" id="51605"/>
    <lineage>
        <taxon>Eukaryota</taxon>
        <taxon>Viridiplantae</taxon>
        <taxon>Streptophyta</taxon>
        <taxon>Embryophyta</taxon>
        <taxon>Tracheophyta</taxon>
        <taxon>Spermatophyta</taxon>
        <taxon>Magnoliopsida</taxon>
        <taxon>Liliopsida</taxon>
        <taxon>Araceae</taxon>
        <taxon>Lemnoideae</taxon>
        <taxon>Spirodela</taxon>
    </lineage>
</organism>
<dbReference type="Pfam" id="PF01084">
    <property type="entry name" value="Ribosomal_S18"/>
    <property type="match status" value="1"/>
</dbReference>
<keyword evidence="8" id="KW-1185">Reference proteome</keyword>
<comment type="similarity">
    <text evidence="6">Belongs to the bacterial ribosomal protein bS18 family.</text>
</comment>
<evidence type="ECO:0000256" key="3">
    <source>
        <dbReference type="ARBA" id="ARBA00022980"/>
    </source>
</evidence>
<dbReference type="EMBL" id="LR746278">
    <property type="protein sequence ID" value="CAA7408406.1"/>
    <property type="molecule type" value="Genomic_DNA"/>
</dbReference>
<dbReference type="PRINTS" id="PR00974">
    <property type="entry name" value="RIBOSOMALS18"/>
</dbReference>
<keyword evidence="4 6" id="KW-0687">Ribonucleoprotein</keyword>
<dbReference type="PANTHER" id="PTHR13479">
    <property type="entry name" value="30S RIBOSOMAL PROTEIN S18"/>
    <property type="match status" value="1"/>
</dbReference>
<dbReference type="GO" id="GO:0070181">
    <property type="term" value="F:small ribosomal subunit rRNA binding"/>
    <property type="evidence" value="ECO:0007669"/>
    <property type="project" value="TreeGrafter"/>
</dbReference>
<keyword evidence="3 6" id="KW-0689">Ribosomal protein</keyword>
<gene>
    <name evidence="7" type="ORF">SI8410_15019084</name>
</gene>
<proteinExistence type="inferred from homology"/>
<dbReference type="AlphaFoldDB" id="A0A7I8LFE6"/>
<keyword evidence="1" id="KW-0699">rRNA-binding</keyword>
<evidence type="ECO:0000256" key="4">
    <source>
        <dbReference type="ARBA" id="ARBA00023274"/>
    </source>
</evidence>
<evidence type="ECO:0000313" key="7">
    <source>
        <dbReference type="EMBL" id="CAA7408406.1"/>
    </source>
</evidence>
<name>A0A7I8LFE6_SPIIN</name>
<dbReference type="GO" id="GO:0003735">
    <property type="term" value="F:structural constituent of ribosome"/>
    <property type="evidence" value="ECO:0007669"/>
    <property type="project" value="InterPro"/>
</dbReference>
<dbReference type="InterPro" id="IPR036870">
    <property type="entry name" value="Ribosomal_bS18_sf"/>
</dbReference>